<dbReference type="InterPro" id="IPR039422">
    <property type="entry name" value="MarR/SlyA-like"/>
</dbReference>
<dbReference type="InterPro" id="IPR036388">
    <property type="entry name" value="WH-like_DNA-bd_sf"/>
</dbReference>
<dbReference type="GO" id="GO:0003677">
    <property type="term" value="F:DNA binding"/>
    <property type="evidence" value="ECO:0007669"/>
    <property type="project" value="UniProtKB-KW"/>
</dbReference>
<dbReference type="Pfam" id="PF12802">
    <property type="entry name" value="MarR_2"/>
    <property type="match status" value="1"/>
</dbReference>
<keyword evidence="3" id="KW-1185">Reference proteome</keyword>
<dbReference type="PANTHER" id="PTHR33164:SF43">
    <property type="entry name" value="HTH-TYPE TRANSCRIPTIONAL REPRESSOR YETL"/>
    <property type="match status" value="1"/>
</dbReference>
<evidence type="ECO:0000259" key="1">
    <source>
        <dbReference type="PROSITE" id="PS50995"/>
    </source>
</evidence>
<evidence type="ECO:0000313" key="3">
    <source>
        <dbReference type="Proteomes" id="UP000588112"/>
    </source>
</evidence>
<dbReference type="RefSeq" id="WP_184612746.1">
    <property type="nucleotide sequence ID" value="NZ_BOOS01000017.1"/>
</dbReference>
<protein>
    <submittedName>
        <fullName evidence="2">DNA-binding MarR family transcriptional regulator</fullName>
    </submittedName>
</protein>
<dbReference type="AlphaFoldDB" id="A0A7W8Z656"/>
<dbReference type="PRINTS" id="PR00598">
    <property type="entry name" value="HTHMARR"/>
</dbReference>
<reference evidence="2 3" key="1">
    <citation type="submission" date="2020-08" db="EMBL/GenBank/DDBJ databases">
        <title>Sequencing the genomes of 1000 actinobacteria strains.</title>
        <authorList>
            <person name="Klenk H.-P."/>
        </authorList>
    </citation>
    <scope>NUCLEOTIDE SEQUENCE [LARGE SCALE GENOMIC DNA]</scope>
    <source>
        <strain evidence="2 3">DSM 45790</strain>
    </source>
</reference>
<sequence length="146" mass="16075">MRRAPTRLRGKPTWLINKISLHAQRLIAEAVAPLDARAYHFALLAALEEYGPASQAALGHRCAIDRSDMVAMVNELAEQGLAVRSPDPEDRRRNVITITPAGRRRLAELDAALAEAQDRLLAPLSEAERGRLADLLGRVLDHHTPP</sequence>
<evidence type="ECO:0000313" key="2">
    <source>
        <dbReference type="EMBL" id="MBB5628188.1"/>
    </source>
</evidence>
<gene>
    <name evidence="2" type="ORF">BJ981_003887</name>
</gene>
<dbReference type="GO" id="GO:0003700">
    <property type="term" value="F:DNA-binding transcription factor activity"/>
    <property type="evidence" value="ECO:0007669"/>
    <property type="project" value="InterPro"/>
</dbReference>
<dbReference type="InterPro" id="IPR000835">
    <property type="entry name" value="HTH_MarR-typ"/>
</dbReference>
<dbReference type="PANTHER" id="PTHR33164">
    <property type="entry name" value="TRANSCRIPTIONAL REGULATOR, MARR FAMILY"/>
    <property type="match status" value="1"/>
</dbReference>
<dbReference type="GO" id="GO:0006950">
    <property type="term" value="P:response to stress"/>
    <property type="evidence" value="ECO:0007669"/>
    <property type="project" value="TreeGrafter"/>
</dbReference>
<comment type="caution">
    <text evidence="2">The sequence shown here is derived from an EMBL/GenBank/DDBJ whole genome shotgun (WGS) entry which is preliminary data.</text>
</comment>
<dbReference type="SUPFAM" id="SSF46785">
    <property type="entry name" value="Winged helix' DNA-binding domain"/>
    <property type="match status" value="1"/>
</dbReference>
<dbReference type="Gene3D" id="1.10.10.10">
    <property type="entry name" value="Winged helix-like DNA-binding domain superfamily/Winged helix DNA-binding domain"/>
    <property type="match status" value="1"/>
</dbReference>
<dbReference type="SMART" id="SM00347">
    <property type="entry name" value="HTH_MARR"/>
    <property type="match status" value="1"/>
</dbReference>
<accession>A0A7W8Z656</accession>
<dbReference type="PROSITE" id="PS50995">
    <property type="entry name" value="HTH_MARR_2"/>
    <property type="match status" value="1"/>
</dbReference>
<dbReference type="EMBL" id="JACHBR010000001">
    <property type="protein sequence ID" value="MBB5628188.1"/>
    <property type="molecule type" value="Genomic_DNA"/>
</dbReference>
<organism evidence="2 3">
    <name type="scientific">Sphaerisporangium krabiense</name>
    <dbReference type="NCBI Taxonomy" id="763782"/>
    <lineage>
        <taxon>Bacteria</taxon>
        <taxon>Bacillati</taxon>
        <taxon>Actinomycetota</taxon>
        <taxon>Actinomycetes</taxon>
        <taxon>Streptosporangiales</taxon>
        <taxon>Streptosporangiaceae</taxon>
        <taxon>Sphaerisporangium</taxon>
    </lineage>
</organism>
<dbReference type="InterPro" id="IPR036390">
    <property type="entry name" value="WH_DNA-bd_sf"/>
</dbReference>
<proteinExistence type="predicted"/>
<feature type="domain" description="HTH marR-type" evidence="1">
    <location>
        <begin position="1"/>
        <end position="141"/>
    </location>
</feature>
<dbReference type="Proteomes" id="UP000588112">
    <property type="component" value="Unassembled WGS sequence"/>
</dbReference>
<name>A0A7W8Z656_9ACTN</name>
<keyword evidence="2" id="KW-0238">DNA-binding</keyword>